<dbReference type="PANTHER" id="PTHR28093:SF1">
    <property type="entry name" value="MORPHOGENESIS-RELATED PROTEIN MSB1"/>
    <property type="match status" value="1"/>
</dbReference>
<comment type="caution">
    <text evidence="3">The sequence shown here is derived from an EMBL/GenBank/DDBJ whole genome shotgun (WGS) entry which is preliminary data.</text>
</comment>
<feature type="region of interest" description="Disordered" evidence="1">
    <location>
        <begin position="821"/>
        <end position="1020"/>
    </location>
</feature>
<proteinExistence type="predicted"/>
<evidence type="ECO:0000313" key="4">
    <source>
        <dbReference type="Proteomes" id="UP000298390"/>
    </source>
</evidence>
<feature type="compositionally biased region" description="Basic and acidic residues" evidence="1">
    <location>
        <begin position="11"/>
        <end position="20"/>
    </location>
</feature>
<dbReference type="InterPro" id="IPR012965">
    <property type="entry name" value="Msb1/Mug8_dom"/>
</dbReference>
<dbReference type="EMBL" id="SEKV01000072">
    <property type="protein sequence ID" value="TFY65312.1"/>
    <property type="molecule type" value="Genomic_DNA"/>
</dbReference>
<feature type="region of interest" description="Disordered" evidence="1">
    <location>
        <begin position="595"/>
        <end position="636"/>
    </location>
</feature>
<dbReference type="AlphaFoldDB" id="A0A4Y9YT10"/>
<feature type="region of interest" description="Disordered" evidence="1">
    <location>
        <begin position="1"/>
        <end position="95"/>
    </location>
</feature>
<reference evidence="3 4" key="1">
    <citation type="submission" date="2019-01" db="EMBL/GenBank/DDBJ databases">
        <title>Genome sequencing of the rare red list fungi Fomitopsis rosea.</title>
        <authorList>
            <person name="Buettner E."/>
            <person name="Kellner H."/>
        </authorList>
    </citation>
    <scope>NUCLEOTIDE SEQUENCE [LARGE SCALE GENOMIC DNA]</scope>
    <source>
        <strain evidence="3 4">DSM 105464</strain>
    </source>
</reference>
<protein>
    <recommendedName>
        <fullName evidence="2">Meiotically up-regulated protein Msb1/Mug8 domain-containing protein</fullName>
    </recommendedName>
</protein>
<dbReference type="Proteomes" id="UP000298390">
    <property type="component" value="Unassembled WGS sequence"/>
</dbReference>
<feature type="compositionally biased region" description="Polar residues" evidence="1">
    <location>
        <begin position="706"/>
        <end position="717"/>
    </location>
</feature>
<sequence length="1020" mass="107985">MPSFLSKVFTRKKDEKDASHPPKRTSVASLLEGKFEAVSPPASPSATNVVHAQQAPKEEKKEEKKEKEKDVGFSLFRTRSPRPTSPKTDTAKPQLPHLTLNLPEEKSSDGRQLASVFDADAGERAVLPNDVIGERRLNPSEALNLVKACSTAIVDRGVRSPDSSLRNCPPAHLRLLEATLEIVSSLASHSDRSGVSGSKLSKLFGLWLLTTRRAEDGDDWSTFYARWERAGRILEHLLLAQTRDEMARTKMPRRLVELVAGYPYLKTGEPADYLLPRPRLSTRTYDALYVRVETQLPDFSVSKPKQPPQQIIADAVKAEGAAQAGEHDSLWELLKQHAAATEKTALAPEDDTGPALSRVFTDETIRLFSMLPSEGSKTEATTVKLGIPEHRGRSRSVGAGQNGTLTNGTTRATMSTTDLSPKDWSDFSSLGFGDTSLGKDLASTLMDNDLEVTEPPLVHRKSSKTQRASPPRRTQLDATSRTVTLPSKCASVNFVQIDEAFIDFWSDALFDPIASNWPSFVICQLRPVAGLEANGKPLSWLVIEQVFTRPPASARAGVACAVPRGVAQALIALEYLRAQERDDTIGSLDAKLATRKKTGKPSTVGEMGEILSEEPENPPAAPEKTEAEAKSPGSTSAEVAAGVAAAVASTAGTAATASEKVDADLPPVPIVESEAPVVEAVTAVTPVKSDEEPTEKPTKFVEHITPPTNTSPASSEVNGGDQDVAESKELPPAPEPVVLAGETPGPDVALSTSEPVAMAEASAHAERASAEEPGAPAVVEETRPAPQEVEVATAATEPVDVVPAEPEAALVQESLAVPDVDAEAPAGLTEVAAEPEAVEPPAPVAEPEVLPTEEEPAAEPTLAAEDTVVEPTAAEVAVAEDEPQGAQEPVQSTEEPTAQGTSGEPDSAVAAPEEKEPVAEEGAPIAIEESALAAPEEPEEPSPAALEENIVAQDQEEPVVEEPVPSPPAAESTEAVEHTGETAEQNVEGAPESSKEPVVEPGTQVAEELRNGSAHADDTA</sequence>
<organism evidence="3 4">
    <name type="scientific">Rhodofomes roseus</name>
    <dbReference type="NCBI Taxonomy" id="34475"/>
    <lineage>
        <taxon>Eukaryota</taxon>
        <taxon>Fungi</taxon>
        <taxon>Dikarya</taxon>
        <taxon>Basidiomycota</taxon>
        <taxon>Agaricomycotina</taxon>
        <taxon>Agaricomycetes</taxon>
        <taxon>Polyporales</taxon>
        <taxon>Rhodofomes</taxon>
    </lineage>
</organism>
<evidence type="ECO:0000259" key="2">
    <source>
        <dbReference type="Pfam" id="PF08101"/>
    </source>
</evidence>
<feature type="region of interest" description="Disordered" evidence="1">
    <location>
        <begin position="682"/>
        <end position="787"/>
    </location>
</feature>
<dbReference type="STRING" id="34475.A0A4Y9YT10"/>
<dbReference type="InterPro" id="IPR037508">
    <property type="entry name" value="Msb1/Mug8"/>
</dbReference>
<accession>A0A4Y9YT10</accession>
<evidence type="ECO:0000313" key="3">
    <source>
        <dbReference type="EMBL" id="TFY65312.1"/>
    </source>
</evidence>
<feature type="compositionally biased region" description="Basic and acidic residues" evidence="1">
    <location>
        <begin position="1007"/>
        <end position="1020"/>
    </location>
</feature>
<feature type="compositionally biased region" description="Polar residues" evidence="1">
    <location>
        <begin position="402"/>
        <end position="418"/>
    </location>
</feature>
<feature type="compositionally biased region" description="Basic and acidic residues" evidence="1">
    <location>
        <begin position="688"/>
        <end position="702"/>
    </location>
</feature>
<feature type="compositionally biased region" description="Low complexity" evidence="1">
    <location>
        <begin position="858"/>
        <end position="877"/>
    </location>
</feature>
<gene>
    <name evidence="3" type="ORF">EVJ58_g2046</name>
</gene>
<feature type="compositionally biased region" description="Polar residues" evidence="1">
    <location>
        <begin position="889"/>
        <end position="904"/>
    </location>
</feature>
<dbReference type="PANTHER" id="PTHR28093">
    <property type="entry name" value="MORPHOGENESIS-RELATED PROTEIN MSB1"/>
    <property type="match status" value="1"/>
</dbReference>
<name>A0A4Y9YT10_9APHY</name>
<feature type="compositionally biased region" description="Basic and acidic residues" evidence="1">
    <location>
        <begin position="56"/>
        <end position="71"/>
    </location>
</feature>
<dbReference type="Pfam" id="PF08101">
    <property type="entry name" value="Msb1-Mug8_dom"/>
    <property type="match status" value="1"/>
</dbReference>
<feature type="compositionally biased region" description="Low complexity" evidence="1">
    <location>
        <begin position="920"/>
        <end position="935"/>
    </location>
</feature>
<evidence type="ECO:0000256" key="1">
    <source>
        <dbReference type="SAM" id="MobiDB-lite"/>
    </source>
</evidence>
<feature type="region of interest" description="Disordered" evidence="1">
    <location>
        <begin position="452"/>
        <end position="480"/>
    </location>
</feature>
<feature type="domain" description="Meiotically up-regulated protein Msb1/Mug8" evidence="2">
    <location>
        <begin position="180"/>
        <end position="264"/>
    </location>
</feature>
<feature type="region of interest" description="Disordered" evidence="1">
    <location>
        <begin position="391"/>
        <end position="418"/>
    </location>
</feature>